<dbReference type="InterPro" id="IPR007705">
    <property type="entry name" value="Vesicle_trsprt_v-SNARE_N"/>
</dbReference>
<dbReference type="OrthoDB" id="430637at2759"/>
<dbReference type="InParanoid" id="A0A151Z4X4"/>
<protein>
    <submittedName>
        <fullName evidence="12">Putative v-SNARE family protein</fullName>
    </submittedName>
</protein>
<feature type="coiled-coil region" evidence="8">
    <location>
        <begin position="30"/>
        <end position="57"/>
    </location>
</feature>
<feature type="transmembrane region" description="Helical" evidence="10">
    <location>
        <begin position="189"/>
        <end position="210"/>
    </location>
</feature>
<organism evidence="12 13">
    <name type="scientific">Tieghemostelium lacteum</name>
    <name type="common">Slime mold</name>
    <name type="synonym">Dictyostelium lacteum</name>
    <dbReference type="NCBI Taxonomy" id="361077"/>
    <lineage>
        <taxon>Eukaryota</taxon>
        <taxon>Amoebozoa</taxon>
        <taxon>Evosea</taxon>
        <taxon>Eumycetozoa</taxon>
        <taxon>Dictyostelia</taxon>
        <taxon>Dictyosteliales</taxon>
        <taxon>Raperosteliaceae</taxon>
        <taxon>Tieghemostelium</taxon>
    </lineage>
</organism>
<dbReference type="GO" id="GO:0005484">
    <property type="term" value="F:SNAP receptor activity"/>
    <property type="evidence" value="ECO:0007669"/>
    <property type="project" value="TreeGrafter"/>
</dbReference>
<dbReference type="FunCoup" id="A0A151Z4X4">
    <property type="interactions" value="22"/>
</dbReference>
<dbReference type="GO" id="GO:0012507">
    <property type="term" value="C:ER to Golgi transport vesicle membrane"/>
    <property type="evidence" value="ECO:0007669"/>
    <property type="project" value="TreeGrafter"/>
</dbReference>
<dbReference type="Gene3D" id="1.20.5.110">
    <property type="match status" value="1"/>
</dbReference>
<evidence type="ECO:0000256" key="9">
    <source>
        <dbReference type="SAM" id="MobiDB-lite"/>
    </source>
</evidence>
<dbReference type="GO" id="GO:0031902">
    <property type="term" value="C:late endosome membrane"/>
    <property type="evidence" value="ECO:0007669"/>
    <property type="project" value="TreeGrafter"/>
</dbReference>
<dbReference type="PANTHER" id="PTHR21230:SF88">
    <property type="entry name" value="V-SNARE FAMILY PROTEIN"/>
    <property type="match status" value="1"/>
</dbReference>
<feature type="compositionally biased region" description="Low complexity" evidence="9">
    <location>
        <begin position="220"/>
        <end position="263"/>
    </location>
</feature>
<feature type="region of interest" description="Disordered" evidence="9">
    <location>
        <begin position="216"/>
        <end position="263"/>
    </location>
</feature>
<dbReference type="GO" id="GO:0031201">
    <property type="term" value="C:SNARE complex"/>
    <property type="evidence" value="ECO:0007669"/>
    <property type="project" value="TreeGrafter"/>
</dbReference>
<evidence type="ECO:0000256" key="10">
    <source>
        <dbReference type="SAM" id="Phobius"/>
    </source>
</evidence>
<evidence type="ECO:0000259" key="11">
    <source>
        <dbReference type="Pfam" id="PF05008"/>
    </source>
</evidence>
<dbReference type="STRING" id="361077.A0A151Z4X4"/>
<dbReference type="GO" id="GO:0000149">
    <property type="term" value="F:SNARE binding"/>
    <property type="evidence" value="ECO:0007669"/>
    <property type="project" value="TreeGrafter"/>
</dbReference>
<comment type="caution">
    <text evidence="12">The sequence shown here is derived from an EMBL/GenBank/DDBJ whole genome shotgun (WGS) entry which is preliminary data.</text>
</comment>
<keyword evidence="13" id="KW-1185">Reference proteome</keyword>
<feature type="domain" description="Vesicle transport v-SNARE N-terminal" evidence="11">
    <location>
        <begin position="1"/>
        <end position="88"/>
    </location>
</feature>
<evidence type="ECO:0000313" key="12">
    <source>
        <dbReference type="EMBL" id="KYQ88988.1"/>
    </source>
</evidence>
<evidence type="ECO:0000256" key="4">
    <source>
        <dbReference type="ARBA" id="ARBA00022927"/>
    </source>
</evidence>
<dbReference type="EMBL" id="LODT01000042">
    <property type="protein sequence ID" value="KYQ88988.1"/>
    <property type="molecule type" value="Genomic_DNA"/>
</dbReference>
<reference evidence="12 13" key="1">
    <citation type="submission" date="2015-12" db="EMBL/GenBank/DDBJ databases">
        <title>Dictyostelia acquired genes for synthesis and detection of signals that induce cell-type specialization by lateral gene transfer from prokaryotes.</title>
        <authorList>
            <person name="Gloeckner G."/>
            <person name="Schaap P."/>
        </authorList>
    </citation>
    <scope>NUCLEOTIDE SEQUENCE [LARGE SCALE GENOMIC DNA]</scope>
    <source>
        <strain evidence="12 13">TK</strain>
    </source>
</reference>
<dbReference type="PANTHER" id="PTHR21230">
    <property type="entry name" value="VESICLE TRANSPORT V-SNARE PROTEIN VTI1-RELATED"/>
    <property type="match status" value="1"/>
</dbReference>
<gene>
    <name evidence="12" type="ORF">DLAC_10203</name>
</gene>
<dbReference type="GO" id="GO:0005789">
    <property type="term" value="C:endoplasmic reticulum membrane"/>
    <property type="evidence" value="ECO:0007669"/>
    <property type="project" value="TreeGrafter"/>
</dbReference>
<dbReference type="GO" id="GO:0006906">
    <property type="term" value="P:vesicle fusion"/>
    <property type="evidence" value="ECO:0007669"/>
    <property type="project" value="TreeGrafter"/>
</dbReference>
<dbReference type="SUPFAM" id="SSF58038">
    <property type="entry name" value="SNARE fusion complex"/>
    <property type="match status" value="1"/>
</dbReference>
<dbReference type="Gene3D" id="1.20.58.400">
    <property type="entry name" value="t-snare proteins"/>
    <property type="match status" value="1"/>
</dbReference>
<evidence type="ECO:0000256" key="8">
    <source>
        <dbReference type="SAM" id="Coils"/>
    </source>
</evidence>
<evidence type="ECO:0000256" key="2">
    <source>
        <dbReference type="ARBA" id="ARBA00022448"/>
    </source>
</evidence>
<keyword evidence="5 10" id="KW-1133">Transmembrane helix</keyword>
<name>A0A151Z4X4_TIELA</name>
<evidence type="ECO:0000256" key="7">
    <source>
        <dbReference type="ARBA" id="ARBA00023136"/>
    </source>
</evidence>
<evidence type="ECO:0000256" key="5">
    <source>
        <dbReference type="ARBA" id="ARBA00022989"/>
    </source>
</evidence>
<keyword evidence="3 10" id="KW-0812">Transmembrane</keyword>
<accession>A0A151Z4X4</accession>
<comment type="subcellular location">
    <subcellularLocation>
        <location evidence="1">Membrane</location>
        <topology evidence="1">Single-pass type IV membrane protein</topology>
    </subcellularLocation>
</comment>
<dbReference type="GO" id="GO:0005794">
    <property type="term" value="C:Golgi apparatus"/>
    <property type="evidence" value="ECO:0007669"/>
    <property type="project" value="TreeGrafter"/>
</dbReference>
<dbReference type="Pfam" id="PF05008">
    <property type="entry name" value="V-SNARE"/>
    <property type="match status" value="1"/>
</dbReference>
<evidence type="ECO:0000256" key="3">
    <source>
        <dbReference type="ARBA" id="ARBA00022692"/>
    </source>
</evidence>
<evidence type="ECO:0000256" key="1">
    <source>
        <dbReference type="ARBA" id="ARBA00004211"/>
    </source>
</evidence>
<keyword evidence="2" id="KW-0813">Transport</keyword>
<keyword evidence="6 8" id="KW-0175">Coiled coil</keyword>
<dbReference type="OMA" id="MANKFIM"/>
<evidence type="ECO:0000313" key="13">
    <source>
        <dbReference type="Proteomes" id="UP000076078"/>
    </source>
</evidence>
<evidence type="ECO:0000256" key="6">
    <source>
        <dbReference type="ARBA" id="ARBA00023054"/>
    </source>
</evidence>
<proteinExistence type="predicted"/>
<dbReference type="Proteomes" id="UP000076078">
    <property type="component" value="Unassembled WGS sequence"/>
</dbReference>
<dbReference type="AlphaFoldDB" id="A0A151Z4X4"/>
<keyword evidence="7 10" id="KW-0472">Membrane</keyword>
<keyword evidence="4" id="KW-0653">Protein transport</keyword>
<dbReference type="Pfam" id="PF12352">
    <property type="entry name" value="V-SNARE_C"/>
    <property type="match status" value="1"/>
</dbReference>
<sequence>MSLFESYEDDIKSSFKRFDQITAGFQHLSLEQKSEELKRLDELLSDIESGLQSLNLESNRTGKPTQHYYTQYYSYKKTLQQYKDKYTHDKNYSDLLPSYREINSDASNSQRERTIKTNKTLEDGIQMIKMASTQVREDQKTAQHTLENLATQRERLMGMEKKMDNIDGFLSQTKKTLGEMGRRAIANKLIMVGIILILLVSIILIVWLKFAHNGSKDSSSHGGDSTTTTTTTSSPTTTTTTTTTTTSTTSGSSQGGATTTTTS</sequence>
<dbReference type="GO" id="GO:0006886">
    <property type="term" value="P:intracellular protein transport"/>
    <property type="evidence" value="ECO:0007669"/>
    <property type="project" value="InterPro"/>
</dbReference>
<dbReference type="InterPro" id="IPR038407">
    <property type="entry name" value="v-SNARE_N_sf"/>
</dbReference>